<organism evidence="1 2">
    <name type="scientific">Pisum sativum</name>
    <name type="common">Garden pea</name>
    <name type="synonym">Lathyrus oleraceus</name>
    <dbReference type="NCBI Taxonomy" id="3888"/>
    <lineage>
        <taxon>Eukaryota</taxon>
        <taxon>Viridiplantae</taxon>
        <taxon>Streptophyta</taxon>
        <taxon>Embryophyta</taxon>
        <taxon>Tracheophyta</taxon>
        <taxon>Spermatophyta</taxon>
        <taxon>Magnoliopsida</taxon>
        <taxon>eudicotyledons</taxon>
        <taxon>Gunneridae</taxon>
        <taxon>Pentapetalae</taxon>
        <taxon>rosids</taxon>
        <taxon>fabids</taxon>
        <taxon>Fabales</taxon>
        <taxon>Fabaceae</taxon>
        <taxon>Papilionoideae</taxon>
        <taxon>50 kb inversion clade</taxon>
        <taxon>NPAAA clade</taxon>
        <taxon>Hologalegina</taxon>
        <taxon>IRL clade</taxon>
        <taxon>Fabeae</taxon>
        <taxon>Lathyrus</taxon>
    </lineage>
</organism>
<gene>
    <name evidence="1" type="ORF">KIW84_024985</name>
</gene>
<name>A0A9D4YJ36_PEA</name>
<evidence type="ECO:0008006" key="3">
    <source>
        <dbReference type="Google" id="ProtNLM"/>
    </source>
</evidence>
<sequence length="156" mass="17923">MGKYLITDPTELEEHVVTYFTNIFGFVGNFQDLYLIDIIPSLVNDAMNATLTYILSVEEITATVFGLKKESALAPDDRLSSIMPFLIFKEKNGFIQGRNIKDCLCLAFEVANLLDKKTRGGNLDLKVDITKDYDTLNWKFIIKVLKRYGFKFVFYH</sequence>
<proteinExistence type="predicted"/>
<keyword evidence="2" id="KW-1185">Reference proteome</keyword>
<dbReference type="EMBL" id="JAMSHJ010000002">
    <property type="protein sequence ID" value="KAI5439414.1"/>
    <property type="molecule type" value="Genomic_DNA"/>
</dbReference>
<protein>
    <recommendedName>
        <fullName evidence="3">Reverse transcriptase domain-containing protein</fullName>
    </recommendedName>
</protein>
<dbReference type="Proteomes" id="UP001058974">
    <property type="component" value="Chromosome 2"/>
</dbReference>
<dbReference type="Gramene" id="Psat02G0498500-T1">
    <property type="protein sequence ID" value="KAI5439414.1"/>
    <property type="gene ID" value="KIW84_024985"/>
</dbReference>
<reference evidence="1 2" key="1">
    <citation type="journal article" date="2022" name="Nat. Genet.">
        <title>Improved pea reference genome and pan-genome highlight genomic features and evolutionary characteristics.</title>
        <authorList>
            <person name="Yang T."/>
            <person name="Liu R."/>
            <person name="Luo Y."/>
            <person name="Hu S."/>
            <person name="Wang D."/>
            <person name="Wang C."/>
            <person name="Pandey M.K."/>
            <person name="Ge S."/>
            <person name="Xu Q."/>
            <person name="Li N."/>
            <person name="Li G."/>
            <person name="Huang Y."/>
            <person name="Saxena R.K."/>
            <person name="Ji Y."/>
            <person name="Li M."/>
            <person name="Yan X."/>
            <person name="He Y."/>
            <person name="Liu Y."/>
            <person name="Wang X."/>
            <person name="Xiang C."/>
            <person name="Varshney R.K."/>
            <person name="Ding H."/>
            <person name="Gao S."/>
            <person name="Zong X."/>
        </authorList>
    </citation>
    <scope>NUCLEOTIDE SEQUENCE [LARGE SCALE GENOMIC DNA]</scope>
    <source>
        <strain evidence="1 2">cv. Zhongwan 6</strain>
    </source>
</reference>
<evidence type="ECO:0000313" key="2">
    <source>
        <dbReference type="Proteomes" id="UP001058974"/>
    </source>
</evidence>
<accession>A0A9D4YJ36</accession>
<evidence type="ECO:0000313" key="1">
    <source>
        <dbReference type="EMBL" id="KAI5439414.1"/>
    </source>
</evidence>
<dbReference type="AlphaFoldDB" id="A0A9D4YJ36"/>
<comment type="caution">
    <text evidence="1">The sequence shown here is derived from an EMBL/GenBank/DDBJ whole genome shotgun (WGS) entry which is preliminary data.</text>
</comment>